<evidence type="ECO:0000256" key="10">
    <source>
        <dbReference type="SAM" id="MobiDB-lite"/>
    </source>
</evidence>
<keyword evidence="6" id="KW-0812">Transmembrane</keyword>
<keyword evidence="8" id="KW-1133">Transmembrane helix</keyword>
<keyword evidence="7" id="KW-0418">Kinase</keyword>
<accession>A0A6L5YVT1</accession>
<evidence type="ECO:0000256" key="8">
    <source>
        <dbReference type="ARBA" id="ARBA00022989"/>
    </source>
</evidence>
<dbReference type="PANTHER" id="PTHR45436:SF5">
    <property type="entry name" value="SENSOR HISTIDINE KINASE TRCS"/>
    <property type="match status" value="1"/>
</dbReference>
<dbReference type="SMART" id="SM00387">
    <property type="entry name" value="HATPase_c"/>
    <property type="match status" value="1"/>
</dbReference>
<dbReference type="SUPFAM" id="SSF47384">
    <property type="entry name" value="Homodimeric domain of signal transducing histidine kinase"/>
    <property type="match status" value="1"/>
</dbReference>
<proteinExistence type="predicted"/>
<dbReference type="Gene3D" id="1.10.287.130">
    <property type="match status" value="1"/>
</dbReference>
<evidence type="ECO:0000313" key="12">
    <source>
        <dbReference type="EMBL" id="MSU88453.1"/>
    </source>
</evidence>
<dbReference type="InterPro" id="IPR003594">
    <property type="entry name" value="HATPase_dom"/>
</dbReference>
<feature type="domain" description="Histidine kinase" evidence="11">
    <location>
        <begin position="41"/>
        <end position="261"/>
    </location>
</feature>
<keyword evidence="13" id="KW-1185">Reference proteome</keyword>
<dbReference type="GO" id="GO:0000155">
    <property type="term" value="F:phosphorelay sensor kinase activity"/>
    <property type="evidence" value="ECO:0007669"/>
    <property type="project" value="InterPro"/>
</dbReference>
<dbReference type="InterPro" id="IPR036097">
    <property type="entry name" value="HisK_dim/P_sf"/>
</dbReference>
<dbReference type="GO" id="GO:0005886">
    <property type="term" value="C:plasma membrane"/>
    <property type="evidence" value="ECO:0007669"/>
    <property type="project" value="TreeGrafter"/>
</dbReference>
<dbReference type="InterPro" id="IPR036890">
    <property type="entry name" value="HATPase_C_sf"/>
</dbReference>
<dbReference type="InterPro" id="IPR005467">
    <property type="entry name" value="His_kinase_dom"/>
</dbReference>
<evidence type="ECO:0000256" key="7">
    <source>
        <dbReference type="ARBA" id="ARBA00022777"/>
    </source>
</evidence>
<evidence type="ECO:0000256" key="4">
    <source>
        <dbReference type="ARBA" id="ARBA00022553"/>
    </source>
</evidence>
<keyword evidence="5" id="KW-0808">Transferase</keyword>
<reference evidence="12 13" key="1">
    <citation type="submission" date="2019-10" db="EMBL/GenBank/DDBJ databases">
        <title>Cognatihalovulum marinum gen. nov. sp. nov., a new member of the family Rhodobacteraceae isolated from deep seawater of the Northwest Indian Ocean.</title>
        <authorList>
            <person name="Ruan C."/>
            <person name="Wang J."/>
            <person name="Zheng X."/>
            <person name="Song L."/>
            <person name="Zhu Y."/>
            <person name="Huang Y."/>
            <person name="Lu Z."/>
            <person name="Du W."/>
            <person name="Huang L."/>
            <person name="Dai X."/>
        </authorList>
    </citation>
    <scope>NUCLEOTIDE SEQUENCE [LARGE SCALE GENOMIC DNA]</scope>
    <source>
        <strain evidence="12 13">2CG4</strain>
    </source>
</reference>
<dbReference type="EMBL" id="WIND01000001">
    <property type="protein sequence ID" value="MSU88453.1"/>
    <property type="molecule type" value="Genomic_DNA"/>
</dbReference>
<protein>
    <recommendedName>
        <fullName evidence="3">histidine kinase</fullName>
        <ecNumber evidence="3">2.7.13.3</ecNumber>
    </recommendedName>
</protein>
<organism evidence="12 13">
    <name type="scientific">Halovulum marinum</name>
    <dbReference type="NCBI Taxonomy" id="2662447"/>
    <lineage>
        <taxon>Bacteria</taxon>
        <taxon>Pseudomonadati</taxon>
        <taxon>Pseudomonadota</taxon>
        <taxon>Alphaproteobacteria</taxon>
        <taxon>Rhodobacterales</taxon>
        <taxon>Paracoccaceae</taxon>
        <taxon>Halovulum</taxon>
    </lineage>
</organism>
<comment type="subcellular location">
    <subcellularLocation>
        <location evidence="2">Membrane</location>
    </subcellularLocation>
</comment>
<evidence type="ECO:0000259" key="11">
    <source>
        <dbReference type="PROSITE" id="PS50109"/>
    </source>
</evidence>
<evidence type="ECO:0000256" key="5">
    <source>
        <dbReference type="ARBA" id="ARBA00022679"/>
    </source>
</evidence>
<dbReference type="Proteomes" id="UP000474957">
    <property type="component" value="Unassembled WGS sequence"/>
</dbReference>
<evidence type="ECO:0000256" key="1">
    <source>
        <dbReference type="ARBA" id="ARBA00000085"/>
    </source>
</evidence>
<comment type="catalytic activity">
    <reaction evidence="1">
        <text>ATP + protein L-histidine = ADP + protein N-phospho-L-histidine.</text>
        <dbReference type="EC" id="2.7.13.3"/>
    </reaction>
</comment>
<feature type="compositionally biased region" description="Basic residues" evidence="10">
    <location>
        <begin position="12"/>
        <end position="22"/>
    </location>
</feature>
<dbReference type="PROSITE" id="PS50109">
    <property type="entry name" value="HIS_KIN"/>
    <property type="match status" value="1"/>
</dbReference>
<dbReference type="EC" id="2.7.13.3" evidence="3"/>
<dbReference type="RefSeq" id="WP_154444507.1">
    <property type="nucleotide sequence ID" value="NZ_WIND01000001.1"/>
</dbReference>
<evidence type="ECO:0000256" key="2">
    <source>
        <dbReference type="ARBA" id="ARBA00004370"/>
    </source>
</evidence>
<dbReference type="Gene3D" id="3.30.565.10">
    <property type="entry name" value="Histidine kinase-like ATPase, C-terminal domain"/>
    <property type="match status" value="1"/>
</dbReference>
<dbReference type="SUPFAM" id="SSF55874">
    <property type="entry name" value="ATPase domain of HSP90 chaperone/DNA topoisomerase II/histidine kinase"/>
    <property type="match status" value="1"/>
</dbReference>
<dbReference type="PRINTS" id="PR00344">
    <property type="entry name" value="BCTRLSENSOR"/>
</dbReference>
<comment type="caution">
    <text evidence="12">The sequence shown here is derived from an EMBL/GenBank/DDBJ whole genome shotgun (WGS) entry which is preliminary data.</text>
</comment>
<dbReference type="PANTHER" id="PTHR45436">
    <property type="entry name" value="SENSOR HISTIDINE KINASE YKOH"/>
    <property type="match status" value="1"/>
</dbReference>
<feature type="region of interest" description="Disordered" evidence="10">
    <location>
        <begin position="1"/>
        <end position="33"/>
    </location>
</feature>
<dbReference type="InterPro" id="IPR004358">
    <property type="entry name" value="Sig_transdc_His_kin-like_C"/>
</dbReference>
<keyword evidence="4" id="KW-0597">Phosphoprotein</keyword>
<name>A0A6L5YVT1_9RHOB</name>
<keyword evidence="9" id="KW-0472">Membrane</keyword>
<evidence type="ECO:0000256" key="3">
    <source>
        <dbReference type="ARBA" id="ARBA00012438"/>
    </source>
</evidence>
<dbReference type="Pfam" id="PF02518">
    <property type="entry name" value="HATPase_c"/>
    <property type="match status" value="1"/>
</dbReference>
<dbReference type="InterPro" id="IPR003661">
    <property type="entry name" value="HisK_dim/P_dom"/>
</dbReference>
<dbReference type="CDD" id="cd00075">
    <property type="entry name" value="HATPase"/>
    <property type="match status" value="1"/>
</dbReference>
<evidence type="ECO:0000256" key="6">
    <source>
        <dbReference type="ARBA" id="ARBA00022692"/>
    </source>
</evidence>
<gene>
    <name evidence="12" type="ORF">GE300_02330</name>
</gene>
<evidence type="ECO:0000313" key="13">
    <source>
        <dbReference type="Proteomes" id="UP000474957"/>
    </source>
</evidence>
<sequence>MQADIQIQTPRRGARPGASRRPRPGDSDGVTHAHHPGALAIVAHDLKGPLANLSLLVDAIGIENAKAPRPRLTELTARADALVDRLQGVLMGLLDRTRLHGDPLAVVAQDVDLAQLIARAVAGNAPLAAERRVRVVADDTGPLWIRGDAETLLQALDNLVNNAVKHAAPGGIVACEATRIDDGGVAVLVRDDGPGLSDGDLARAFRPFTRLSAVSDATAPGSGLGLWIVRLIAENHGGRIDAANNADRRGATFTLRLPRGRS</sequence>
<dbReference type="CDD" id="cd00082">
    <property type="entry name" value="HisKA"/>
    <property type="match status" value="1"/>
</dbReference>
<dbReference type="AlphaFoldDB" id="A0A6L5YVT1"/>
<evidence type="ECO:0000256" key="9">
    <source>
        <dbReference type="ARBA" id="ARBA00023136"/>
    </source>
</evidence>
<dbReference type="InterPro" id="IPR050428">
    <property type="entry name" value="TCS_sensor_his_kinase"/>
</dbReference>